<dbReference type="GO" id="GO:0004527">
    <property type="term" value="F:exonuclease activity"/>
    <property type="evidence" value="ECO:0007669"/>
    <property type="project" value="UniProtKB-KW"/>
</dbReference>
<dbReference type="InterPro" id="IPR050535">
    <property type="entry name" value="DNA_Repair-Maintenance_Comp"/>
</dbReference>
<feature type="domain" description="Calcineurin-like phosphoesterase" evidence="4">
    <location>
        <begin position="1"/>
        <end position="206"/>
    </location>
</feature>
<evidence type="ECO:0000256" key="3">
    <source>
        <dbReference type="ARBA" id="ARBA00022839"/>
    </source>
</evidence>
<dbReference type="InterPro" id="IPR029052">
    <property type="entry name" value="Metallo-depent_PP-like"/>
</dbReference>
<evidence type="ECO:0000259" key="4">
    <source>
        <dbReference type="Pfam" id="PF00149"/>
    </source>
</evidence>
<keyword evidence="2" id="KW-0378">Hydrolase</keyword>
<dbReference type="PANTHER" id="PTHR30337:SF0">
    <property type="entry name" value="NUCLEASE SBCCD SUBUNIT D"/>
    <property type="match status" value="1"/>
</dbReference>
<sequence length="410" mass="46069">MKVAILSDFHLGFGEGTERAEESFEQAASALRLALDNNAELILHTGDLFDEDIPSQETWDKTFKLFSILNEKKSDVLVVKEKKDEKKEFHFSHLPLIAIHGTHEYRGKELKNALEVLESAGLLVHLHACTATIGNLVVHGLGGVPEKKALDALKMWGPKPVEGKKNVILLHQSIKEFLPFDDDMIATISLADLPNGFDLVVNGHLHWTSEQNVAAGRFIMPGSTIITQMKRLEAEKGKGIFIWDTEADALEFLSIPNQRKFFYKKLEFKEAERDKIKARVEKTLEEILAPTFPQKPLVKIKLVGSLAKGLQQGDISLKQQTEKFKDKALISVSRNFEAISFAKKLEELRSLQKSRKSVTAMGLDLLEKNLSQTSFGNAFDPRDLFEMLAIGKIDKAVEKFLNNAPKREKV</sequence>
<dbReference type="CDD" id="cd00840">
    <property type="entry name" value="MPP_Mre11_N"/>
    <property type="match status" value="1"/>
</dbReference>
<dbReference type="PANTHER" id="PTHR30337">
    <property type="entry name" value="COMPONENT OF ATP-DEPENDENT DSDNA EXONUCLEASE"/>
    <property type="match status" value="1"/>
</dbReference>
<dbReference type="SUPFAM" id="SSF56300">
    <property type="entry name" value="Metallo-dependent phosphatases"/>
    <property type="match status" value="1"/>
</dbReference>
<dbReference type="InterPro" id="IPR004843">
    <property type="entry name" value="Calcineurin-like_PHP"/>
</dbReference>
<evidence type="ECO:0000256" key="1">
    <source>
        <dbReference type="ARBA" id="ARBA00022722"/>
    </source>
</evidence>
<dbReference type="EMBL" id="NZBU01000009">
    <property type="protein sequence ID" value="MAG22228.1"/>
    <property type="molecule type" value="Genomic_DNA"/>
</dbReference>
<accession>A0A2D6M1C3</accession>
<comment type="caution">
    <text evidence="5">The sequence shown here is derived from an EMBL/GenBank/DDBJ whole genome shotgun (WGS) entry which is preliminary data.</text>
</comment>
<gene>
    <name evidence="5" type="ORF">CL943_02905</name>
</gene>
<evidence type="ECO:0000256" key="2">
    <source>
        <dbReference type="ARBA" id="ARBA00022801"/>
    </source>
</evidence>
<keyword evidence="3" id="KW-0269">Exonuclease</keyword>
<evidence type="ECO:0000313" key="6">
    <source>
        <dbReference type="Proteomes" id="UP000226592"/>
    </source>
</evidence>
<reference evidence="6" key="1">
    <citation type="submission" date="2017-09" db="EMBL/GenBank/DDBJ databases">
        <title>The Reconstruction of 2,631 Draft Metagenome-Assembled Genomes from the Global Oceans.</title>
        <authorList>
            <person name="Tully B.J."/>
            <person name="Graham E.D."/>
            <person name="Heidelberg J.F."/>
        </authorList>
    </citation>
    <scope>NUCLEOTIDE SEQUENCE [LARGE SCALE GENOMIC DNA]</scope>
</reference>
<dbReference type="Proteomes" id="UP000226592">
    <property type="component" value="Unassembled WGS sequence"/>
</dbReference>
<organism evidence="5 6">
    <name type="scientific">Candidatus Iainarchaeum sp</name>
    <dbReference type="NCBI Taxonomy" id="3101447"/>
    <lineage>
        <taxon>Archaea</taxon>
        <taxon>Candidatus Iainarchaeota</taxon>
        <taxon>Candidatus Iainarchaeia</taxon>
        <taxon>Candidatus Iainarchaeales</taxon>
        <taxon>Candidatus Iainarchaeaceae</taxon>
        <taxon>Candidatus Iainarchaeum</taxon>
    </lineage>
</organism>
<evidence type="ECO:0000313" key="5">
    <source>
        <dbReference type="EMBL" id="MAG22228.1"/>
    </source>
</evidence>
<protein>
    <recommendedName>
        <fullName evidence="4">Calcineurin-like phosphoesterase domain-containing protein</fullName>
    </recommendedName>
</protein>
<dbReference type="Gene3D" id="3.60.21.10">
    <property type="match status" value="1"/>
</dbReference>
<proteinExistence type="predicted"/>
<keyword evidence="1" id="KW-0540">Nuclease</keyword>
<dbReference type="InterPro" id="IPR041796">
    <property type="entry name" value="Mre11_N"/>
</dbReference>
<dbReference type="AlphaFoldDB" id="A0A2D6M1C3"/>
<dbReference type="Pfam" id="PF00149">
    <property type="entry name" value="Metallophos"/>
    <property type="match status" value="1"/>
</dbReference>
<name>A0A2D6M1C3_9ARCH</name>